<proteinExistence type="predicted"/>
<evidence type="ECO:0000313" key="1">
    <source>
        <dbReference type="EMBL" id="GGK12703.1"/>
    </source>
</evidence>
<keyword evidence="2" id="KW-1185">Reference proteome</keyword>
<sequence length="53" mass="5500">MLPVVPGPGRGDPGRYGAVAYEARARRSFAFRDGRTPAVGVGLADARGRMPGS</sequence>
<accession>A0A8J3FDT2</accession>
<comment type="caution">
    <text evidence="1">The sequence shown here is derived from an EMBL/GenBank/DDBJ whole genome shotgun (WGS) entry which is preliminary data.</text>
</comment>
<gene>
    <name evidence="1" type="ORF">GCM10010124_01520</name>
</gene>
<dbReference type="Proteomes" id="UP000662200">
    <property type="component" value="Unassembled WGS sequence"/>
</dbReference>
<protein>
    <submittedName>
        <fullName evidence="1">Uncharacterized protein</fullName>
    </submittedName>
</protein>
<reference evidence="1" key="2">
    <citation type="submission" date="2020-09" db="EMBL/GenBank/DDBJ databases">
        <authorList>
            <person name="Sun Q."/>
            <person name="Ohkuma M."/>
        </authorList>
    </citation>
    <scope>NUCLEOTIDE SEQUENCE</scope>
    <source>
        <strain evidence="1">JCM 3091</strain>
    </source>
</reference>
<evidence type="ECO:0000313" key="2">
    <source>
        <dbReference type="Proteomes" id="UP000662200"/>
    </source>
</evidence>
<dbReference type="EMBL" id="BMQC01000001">
    <property type="protein sequence ID" value="GGK12703.1"/>
    <property type="molecule type" value="Genomic_DNA"/>
</dbReference>
<name>A0A8J3FDT2_9ACTN</name>
<organism evidence="1 2">
    <name type="scientific">Pilimelia terevasa</name>
    <dbReference type="NCBI Taxonomy" id="53372"/>
    <lineage>
        <taxon>Bacteria</taxon>
        <taxon>Bacillati</taxon>
        <taxon>Actinomycetota</taxon>
        <taxon>Actinomycetes</taxon>
        <taxon>Micromonosporales</taxon>
        <taxon>Micromonosporaceae</taxon>
        <taxon>Pilimelia</taxon>
    </lineage>
</organism>
<dbReference type="AlphaFoldDB" id="A0A8J3FDT2"/>
<reference evidence="1" key="1">
    <citation type="journal article" date="2014" name="Int. J. Syst. Evol. Microbiol.">
        <title>Complete genome sequence of Corynebacterium casei LMG S-19264T (=DSM 44701T), isolated from a smear-ripened cheese.</title>
        <authorList>
            <consortium name="US DOE Joint Genome Institute (JGI-PGF)"/>
            <person name="Walter F."/>
            <person name="Albersmeier A."/>
            <person name="Kalinowski J."/>
            <person name="Ruckert C."/>
        </authorList>
    </citation>
    <scope>NUCLEOTIDE SEQUENCE</scope>
    <source>
        <strain evidence="1">JCM 3091</strain>
    </source>
</reference>